<feature type="chain" id="PRO_5045831720" evidence="1">
    <location>
        <begin position="30"/>
        <end position="116"/>
    </location>
</feature>
<keyword evidence="3" id="KW-1185">Reference proteome</keyword>
<reference evidence="2" key="1">
    <citation type="submission" date="2022-03" db="EMBL/GenBank/DDBJ databases">
        <title>Draft genome sequence of Aduncisulcus paluster, a free-living microaerophilic Fornicata.</title>
        <authorList>
            <person name="Yuyama I."/>
            <person name="Kume K."/>
            <person name="Tamura T."/>
            <person name="Inagaki Y."/>
            <person name="Hashimoto T."/>
        </authorList>
    </citation>
    <scope>NUCLEOTIDE SEQUENCE</scope>
    <source>
        <strain evidence="2">NY0171</strain>
    </source>
</reference>
<comment type="caution">
    <text evidence="2">The sequence shown here is derived from an EMBL/GenBank/DDBJ whole genome shotgun (WGS) entry which is preliminary data.</text>
</comment>
<proteinExistence type="predicted"/>
<sequence>MNKFTKVIGLVGLCSILAFGTTGCTTAKAAEPAGPVRSIQVQEIEETSMPITQHYIGVVDAKDQIEYSFKSSGRLGEIHVEDGQAVTKGDLIAKLDIQDLNFQAEAARAQYAAAQL</sequence>
<dbReference type="PANTHER" id="PTHR30469">
    <property type="entry name" value="MULTIDRUG RESISTANCE PROTEIN MDTA"/>
    <property type="match status" value="1"/>
</dbReference>
<dbReference type="SUPFAM" id="SSF111369">
    <property type="entry name" value="HlyD-like secretion proteins"/>
    <property type="match status" value="1"/>
</dbReference>
<dbReference type="PROSITE" id="PS51257">
    <property type="entry name" value="PROKAR_LIPOPROTEIN"/>
    <property type="match status" value="1"/>
</dbReference>
<protein>
    <submittedName>
        <fullName evidence="2">Efflux RND transporter periplasmic adaptor subunit</fullName>
    </submittedName>
</protein>
<dbReference type="Proteomes" id="UP001057375">
    <property type="component" value="Unassembled WGS sequence"/>
</dbReference>
<feature type="signal peptide" evidence="1">
    <location>
        <begin position="1"/>
        <end position="29"/>
    </location>
</feature>
<accession>A0ABQ5KCS4</accession>
<dbReference type="EMBL" id="BQXS01008436">
    <property type="protein sequence ID" value="GKT29712.1"/>
    <property type="molecule type" value="Genomic_DNA"/>
</dbReference>
<feature type="non-terminal residue" evidence="2">
    <location>
        <position position="116"/>
    </location>
</feature>
<name>A0ABQ5KCS4_9EUKA</name>
<gene>
    <name evidence="2" type="ORF">ADUPG1_005319</name>
</gene>
<evidence type="ECO:0000313" key="3">
    <source>
        <dbReference type="Proteomes" id="UP001057375"/>
    </source>
</evidence>
<keyword evidence="1" id="KW-0732">Signal</keyword>
<dbReference type="Gene3D" id="2.40.50.100">
    <property type="match status" value="1"/>
</dbReference>
<organism evidence="2 3">
    <name type="scientific">Aduncisulcus paluster</name>
    <dbReference type="NCBI Taxonomy" id="2918883"/>
    <lineage>
        <taxon>Eukaryota</taxon>
        <taxon>Metamonada</taxon>
        <taxon>Carpediemonas-like organisms</taxon>
        <taxon>Aduncisulcus</taxon>
    </lineage>
</organism>
<evidence type="ECO:0000313" key="2">
    <source>
        <dbReference type="EMBL" id="GKT29712.1"/>
    </source>
</evidence>
<evidence type="ECO:0000256" key="1">
    <source>
        <dbReference type="SAM" id="SignalP"/>
    </source>
</evidence>